<accession>A0A3A8AYF9</accession>
<gene>
    <name evidence="1" type="ORF">D6850_05655</name>
</gene>
<keyword evidence="2" id="KW-1185">Reference proteome</keyword>
<name>A0A3A8AYF9_9RHOB</name>
<evidence type="ECO:0000313" key="2">
    <source>
        <dbReference type="Proteomes" id="UP000281128"/>
    </source>
</evidence>
<evidence type="ECO:0000313" key="1">
    <source>
        <dbReference type="EMBL" id="RKF17007.1"/>
    </source>
</evidence>
<dbReference type="Proteomes" id="UP000281128">
    <property type="component" value="Unassembled WGS sequence"/>
</dbReference>
<proteinExistence type="predicted"/>
<comment type="caution">
    <text evidence="1">The sequence shown here is derived from an EMBL/GenBank/DDBJ whole genome shotgun (WGS) entry which is preliminary data.</text>
</comment>
<protein>
    <submittedName>
        <fullName evidence="1">Uncharacterized protein</fullName>
    </submittedName>
</protein>
<dbReference type="EMBL" id="RAPE01000001">
    <property type="protein sequence ID" value="RKF17007.1"/>
    <property type="molecule type" value="Genomic_DNA"/>
</dbReference>
<dbReference type="AlphaFoldDB" id="A0A3A8AYF9"/>
<reference evidence="1 2" key="1">
    <citation type="submission" date="2018-09" db="EMBL/GenBank/DDBJ databases">
        <title>Roseovarius spongiae sp. nov., isolated from a marine sponge.</title>
        <authorList>
            <person name="Zhuang L."/>
            <person name="Luo L."/>
        </authorList>
    </citation>
    <scope>NUCLEOTIDE SEQUENCE [LARGE SCALE GENOMIC DNA]</scope>
    <source>
        <strain evidence="1 2">HN-E21</strain>
    </source>
</reference>
<organism evidence="1 2">
    <name type="scientific">Roseovarius spongiae</name>
    <dbReference type="NCBI Taxonomy" id="2320272"/>
    <lineage>
        <taxon>Bacteria</taxon>
        <taxon>Pseudomonadati</taxon>
        <taxon>Pseudomonadota</taxon>
        <taxon>Alphaproteobacteria</taxon>
        <taxon>Rhodobacterales</taxon>
        <taxon>Roseobacteraceae</taxon>
        <taxon>Roseovarius</taxon>
    </lineage>
</organism>
<sequence>MRAAYGFLPILSNKPEQVAGGSAGPDRCRRGRGAEGVIAREFNLMLDLPGVLTENSRTRSRALCVFRHLGRRVSCKSPALRSLDA</sequence>